<comment type="caution">
    <text evidence="3">The sequence shown here is derived from an EMBL/GenBank/DDBJ whole genome shotgun (WGS) entry which is preliminary data.</text>
</comment>
<dbReference type="SUPFAM" id="SSF109854">
    <property type="entry name" value="DinB/YfiT-like putative metalloenzymes"/>
    <property type="match status" value="1"/>
</dbReference>
<protein>
    <submittedName>
        <fullName evidence="3">Maleylpyruvate isomerase family mycothiol-dependent enzyme</fullName>
    </submittedName>
</protein>
<dbReference type="InterPro" id="IPR017517">
    <property type="entry name" value="Maleyloyr_isom"/>
</dbReference>
<feature type="domain" description="MDMPI C-terminal" evidence="1">
    <location>
        <begin position="155"/>
        <end position="260"/>
    </location>
</feature>
<proteinExistence type="predicted"/>
<accession>A0ABN2X531</accession>
<dbReference type="GO" id="GO:0016853">
    <property type="term" value="F:isomerase activity"/>
    <property type="evidence" value="ECO:0007669"/>
    <property type="project" value="UniProtKB-KW"/>
</dbReference>
<dbReference type="NCBIfam" id="TIGR03083">
    <property type="entry name" value="maleylpyruvate isomerase family mycothiol-dependent enzyme"/>
    <property type="match status" value="1"/>
</dbReference>
<feature type="domain" description="Mycothiol-dependent maleylpyruvate isomerase metal-binding" evidence="2">
    <location>
        <begin position="17"/>
        <end position="142"/>
    </location>
</feature>
<dbReference type="InterPro" id="IPR024344">
    <property type="entry name" value="MDMPI_metal-binding"/>
</dbReference>
<dbReference type="InterPro" id="IPR010872">
    <property type="entry name" value="MDMPI_C-term_domain"/>
</dbReference>
<dbReference type="Pfam" id="PF07398">
    <property type="entry name" value="MDMPI_C"/>
    <property type="match status" value="1"/>
</dbReference>
<gene>
    <name evidence="3" type="ORF">GCM10009801_81560</name>
</gene>
<dbReference type="EMBL" id="BAAAPE010000032">
    <property type="protein sequence ID" value="GAA2105296.1"/>
    <property type="molecule type" value="Genomic_DNA"/>
</dbReference>
<reference evidence="3 4" key="1">
    <citation type="journal article" date="2019" name="Int. J. Syst. Evol. Microbiol.">
        <title>The Global Catalogue of Microorganisms (GCM) 10K type strain sequencing project: providing services to taxonomists for standard genome sequencing and annotation.</title>
        <authorList>
            <consortium name="The Broad Institute Genomics Platform"/>
            <consortium name="The Broad Institute Genome Sequencing Center for Infectious Disease"/>
            <person name="Wu L."/>
            <person name="Ma J."/>
        </authorList>
    </citation>
    <scope>NUCLEOTIDE SEQUENCE [LARGE SCALE GENOMIC DNA]</scope>
    <source>
        <strain evidence="3 4">JCM 15478</strain>
    </source>
</reference>
<sequence>MAHAFTHTRYCDELARQAGLFREVLATAGTAGLTARVPTCPDWTLRQLTLHLGGAYRWFGEIVRSRATEMVPDENVPGFHGPGDEAPMEALDAWFAESAQLAVEELRAAGPHVRVWSWSTEQNPAFWARRAVHETVIHRADASFAAGTPFSVTPEVAADCLEEWLEILACPAVQEHQEELRGLREHAGKSLHLHATATAPELRAEWLIELGPEGFTWRREHGRATVAVRALLTDVLLTLYRRLPATDPRVEVLGDAPLLDEWLSRTSFG</sequence>
<name>A0ABN2X531_9ACTN</name>
<evidence type="ECO:0000259" key="1">
    <source>
        <dbReference type="Pfam" id="PF07398"/>
    </source>
</evidence>
<dbReference type="Pfam" id="PF11716">
    <property type="entry name" value="MDMPI_N"/>
    <property type="match status" value="1"/>
</dbReference>
<dbReference type="PANTHER" id="PTHR40758">
    <property type="entry name" value="CONSERVED PROTEIN"/>
    <property type="match status" value="1"/>
</dbReference>
<evidence type="ECO:0000313" key="4">
    <source>
        <dbReference type="Proteomes" id="UP001500016"/>
    </source>
</evidence>
<dbReference type="PANTHER" id="PTHR40758:SF1">
    <property type="entry name" value="CONSERVED PROTEIN"/>
    <property type="match status" value="1"/>
</dbReference>
<organism evidence="3 4">
    <name type="scientific">Streptomyces albiaxialis</name>
    <dbReference type="NCBI Taxonomy" id="329523"/>
    <lineage>
        <taxon>Bacteria</taxon>
        <taxon>Bacillati</taxon>
        <taxon>Actinomycetota</taxon>
        <taxon>Actinomycetes</taxon>
        <taxon>Kitasatosporales</taxon>
        <taxon>Streptomycetaceae</taxon>
        <taxon>Streptomyces</taxon>
    </lineage>
</organism>
<dbReference type="InterPro" id="IPR034660">
    <property type="entry name" value="DinB/YfiT-like"/>
</dbReference>
<evidence type="ECO:0000259" key="2">
    <source>
        <dbReference type="Pfam" id="PF11716"/>
    </source>
</evidence>
<keyword evidence="4" id="KW-1185">Reference proteome</keyword>
<dbReference type="RefSeq" id="WP_344535890.1">
    <property type="nucleotide sequence ID" value="NZ_BAAAPE010000032.1"/>
</dbReference>
<keyword evidence="3" id="KW-0413">Isomerase</keyword>
<evidence type="ECO:0000313" key="3">
    <source>
        <dbReference type="EMBL" id="GAA2105296.1"/>
    </source>
</evidence>
<dbReference type="Proteomes" id="UP001500016">
    <property type="component" value="Unassembled WGS sequence"/>
</dbReference>